<evidence type="ECO:0000256" key="4">
    <source>
        <dbReference type="ARBA" id="ARBA00022553"/>
    </source>
</evidence>
<dbReference type="EMBL" id="LUXM01000028">
    <property type="protein sequence ID" value="KZU95020.1"/>
    <property type="molecule type" value="Genomic_DNA"/>
</dbReference>
<keyword evidence="4" id="KW-0597">Phosphoprotein</keyword>
<keyword evidence="5 17" id="KW-0762">Sugar transport</keyword>
<evidence type="ECO:0000256" key="10">
    <source>
        <dbReference type="ARBA" id="ARBA00030956"/>
    </source>
</evidence>
<evidence type="ECO:0000256" key="8">
    <source>
        <dbReference type="ARBA" id="ARBA00022777"/>
    </source>
</evidence>
<evidence type="ECO:0000313" key="17">
    <source>
        <dbReference type="EMBL" id="QQM61154.1"/>
    </source>
</evidence>
<evidence type="ECO:0000256" key="11">
    <source>
        <dbReference type="ARBA" id="ARBA00030962"/>
    </source>
</evidence>
<evidence type="ECO:0000313" key="15">
    <source>
        <dbReference type="EMBL" id="KZV02521.1"/>
    </source>
</evidence>
<evidence type="ECO:0000256" key="9">
    <source>
        <dbReference type="ARBA" id="ARBA00029908"/>
    </source>
</evidence>
<evidence type="ECO:0000256" key="2">
    <source>
        <dbReference type="ARBA" id="ARBA00014783"/>
    </source>
</evidence>
<dbReference type="InterPro" id="IPR002178">
    <property type="entry name" value="PTS_EIIA_type-2_dom"/>
</dbReference>
<evidence type="ECO:0000313" key="21">
    <source>
        <dbReference type="Proteomes" id="UP000094892"/>
    </source>
</evidence>
<protein>
    <recommendedName>
        <fullName evidence="2">Mannitol-specific phosphotransferase enzyme IIA component</fullName>
    </recommendedName>
    <alternativeName>
        <fullName evidence="10">EIIA</fullName>
    </alternativeName>
    <alternativeName>
        <fullName evidence="11">EIII</fullName>
    </alternativeName>
    <alternativeName>
        <fullName evidence="9">PTS system mannitol-specific EIIA component</fullName>
    </alternativeName>
</protein>
<dbReference type="GeneID" id="89667960"/>
<dbReference type="PANTHER" id="PTHR30181:SF2">
    <property type="entry name" value="PTS SYSTEM MANNITOL-SPECIFIC EIICBA COMPONENT"/>
    <property type="match status" value="1"/>
</dbReference>
<keyword evidence="8" id="KW-0418">Kinase</keyword>
<dbReference type="Proteomes" id="UP000076872">
    <property type="component" value="Unassembled WGS sequence"/>
</dbReference>
<dbReference type="Proteomes" id="UP000094892">
    <property type="component" value="Unassembled WGS sequence"/>
</dbReference>
<accession>A0A0M0CH81</accession>
<evidence type="ECO:0000256" key="1">
    <source>
        <dbReference type="ARBA" id="ARBA00002434"/>
    </source>
</evidence>
<evidence type="ECO:0000259" key="12">
    <source>
        <dbReference type="PROSITE" id="PS51094"/>
    </source>
</evidence>
<dbReference type="EMBL" id="LUWI01000005">
    <property type="protein sequence ID" value="KZU08653.1"/>
    <property type="molecule type" value="Genomic_DNA"/>
</dbReference>
<evidence type="ECO:0000313" key="20">
    <source>
        <dbReference type="Proteomes" id="UP000076989"/>
    </source>
</evidence>
<reference evidence="17 22" key="3">
    <citation type="submission" date="2020-12" db="EMBL/GenBank/DDBJ databases">
        <title>Whole genome sequencing of Lactobacillus plantarum PC518.</title>
        <authorList>
            <person name="Guo Q."/>
        </authorList>
    </citation>
    <scope>NUCLEOTIDE SEQUENCE [LARGE SCALE GENOMIC DNA]</scope>
    <source>
        <strain evidence="17 22">PC518</strain>
    </source>
</reference>
<keyword evidence="3" id="KW-0813">Transport</keyword>
<reference evidence="18 19" key="1">
    <citation type="submission" date="2016-03" db="EMBL/GenBank/DDBJ databases">
        <title>Comparative genomics of 54 Lactobacillus plantarum strains reveals genomic uncoupling from niche constraints.</title>
        <authorList>
            <person name="Martino M.E."/>
        </authorList>
    </citation>
    <scope>NUCLEOTIDE SEQUENCE [LARGE SCALE GENOMIC DNA]</scope>
    <source>
        <strain evidence="14 19">19.1</strain>
        <strain evidence="15 18">NAB2</strain>
        <strain evidence="13 20">Nizo2260</strain>
    </source>
</reference>
<dbReference type="RefSeq" id="WP_003641824.1">
    <property type="nucleotide sequence ID" value="NZ_AP018405.1"/>
</dbReference>
<keyword evidence="7" id="KW-0598">Phosphotransferase system</keyword>
<dbReference type="OMA" id="DVSTYMG"/>
<dbReference type="Proteomes" id="UP000595466">
    <property type="component" value="Chromosome"/>
</dbReference>
<dbReference type="Proteomes" id="UP000076989">
    <property type="component" value="Unassembled WGS sequence"/>
</dbReference>
<dbReference type="PANTHER" id="PTHR30181">
    <property type="entry name" value="MANNITOL PERMEASE IIC COMPONENT"/>
    <property type="match status" value="1"/>
</dbReference>
<reference evidence="16 21" key="2">
    <citation type="submission" date="2016-08" db="EMBL/GenBank/DDBJ databases">
        <title>Genome sequencing of Lactobacillus plantarum JSA22, isolated from fermented soybean paste.</title>
        <authorList>
            <person name="Choi H.S."/>
        </authorList>
    </citation>
    <scope>NUCLEOTIDE SEQUENCE [LARGE SCALE GENOMIC DNA]</scope>
    <source>
        <strain evidence="16 21">JSA22</strain>
    </source>
</reference>
<gene>
    <name evidence="17" type="ORF">JH395_00975</name>
    <name evidence="14" type="ORF">Lp19_1809</name>
    <name evidence="16" type="ORF">LPJSA22_00227</name>
    <name evidence="15" type="ORF">NAB2_1937</name>
    <name evidence="13" type="ORF">Nizo2260_0306</name>
</gene>
<dbReference type="AlphaFoldDB" id="A0A0M0CH81"/>
<dbReference type="Gene3D" id="3.40.930.10">
    <property type="entry name" value="Mannitol-specific EII, Chain A"/>
    <property type="match status" value="1"/>
</dbReference>
<dbReference type="CDD" id="cd00211">
    <property type="entry name" value="PTS_IIA_fru"/>
    <property type="match status" value="1"/>
</dbReference>
<comment type="function">
    <text evidence="1">The phosphoenolpyruvate-dependent sugar phosphotransferase system (sugar PTS), a major carbohydrate active transport system, catalyzes the phosphorylation of incoming sugar substrates concomitantly with their translocation across the cell membrane. The enzyme II CmtAB PTS system is involved in D-mannitol transport.</text>
</comment>
<evidence type="ECO:0000313" key="22">
    <source>
        <dbReference type="Proteomes" id="UP000595466"/>
    </source>
</evidence>
<dbReference type="InterPro" id="IPR050893">
    <property type="entry name" value="Sugar_PTS"/>
</dbReference>
<evidence type="ECO:0000313" key="18">
    <source>
        <dbReference type="Proteomes" id="UP000076872"/>
    </source>
</evidence>
<evidence type="ECO:0000256" key="6">
    <source>
        <dbReference type="ARBA" id="ARBA00022679"/>
    </source>
</evidence>
<dbReference type="InterPro" id="IPR016152">
    <property type="entry name" value="PTrfase/Anion_transptr"/>
</dbReference>
<sequence length="149" mass="16138">MEALDKKMIALNQQVATQEEGIRLAGQLLVDGGCVEPEYIDAMQARNQDVSVYMGNFIAIPHGTEDGMKYIKKTGISVVQVPMGVSWGNPDDNDDDKTVTVIFGIAGLNGEHLNLLSQIAIYCSDVANVAKLADAQSEDEIINLLKEVD</sequence>
<dbReference type="GO" id="GO:0005886">
    <property type="term" value="C:plasma membrane"/>
    <property type="evidence" value="ECO:0007669"/>
    <property type="project" value="TreeGrafter"/>
</dbReference>
<dbReference type="Pfam" id="PF00359">
    <property type="entry name" value="PTS_EIIA_2"/>
    <property type="match status" value="1"/>
</dbReference>
<dbReference type="EMBL" id="CP066817">
    <property type="protein sequence ID" value="QQM61154.1"/>
    <property type="molecule type" value="Genomic_DNA"/>
</dbReference>
<feature type="domain" description="PTS EIIA type-2" evidence="12">
    <location>
        <begin position="2"/>
        <end position="148"/>
    </location>
</feature>
<evidence type="ECO:0000313" key="13">
    <source>
        <dbReference type="EMBL" id="KZU08653.1"/>
    </source>
</evidence>
<name>A0A0M0CH81_LACPN</name>
<evidence type="ECO:0000256" key="5">
    <source>
        <dbReference type="ARBA" id="ARBA00022597"/>
    </source>
</evidence>
<evidence type="ECO:0000256" key="7">
    <source>
        <dbReference type="ARBA" id="ARBA00022683"/>
    </source>
</evidence>
<dbReference type="Proteomes" id="UP000076882">
    <property type="component" value="Unassembled WGS sequence"/>
</dbReference>
<dbReference type="GO" id="GO:0009401">
    <property type="term" value="P:phosphoenolpyruvate-dependent sugar phosphotransferase system"/>
    <property type="evidence" value="ECO:0007669"/>
    <property type="project" value="UniProtKB-KW"/>
</dbReference>
<dbReference type="EMBL" id="MCOL01000001">
    <property type="protein sequence ID" value="ODO60294.1"/>
    <property type="molecule type" value="Genomic_DNA"/>
</dbReference>
<evidence type="ECO:0000256" key="3">
    <source>
        <dbReference type="ARBA" id="ARBA00022448"/>
    </source>
</evidence>
<dbReference type="GO" id="GO:0090563">
    <property type="term" value="F:protein-phosphocysteine-sugar phosphotransferase activity"/>
    <property type="evidence" value="ECO:0007669"/>
    <property type="project" value="TreeGrafter"/>
</dbReference>
<dbReference type="SUPFAM" id="SSF55804">
    <property type="entry name" value="Phoshotransferase/anion transport protein"/>
    <property type="match status" value="1"/>
</dbReference>
<evidence type="ECO:0000313" key="19">
    <source>
        <dbReference type="Proteomes" id="UP000076882"/>
    </source>
</evidence>
<proteinExistence type="predicted"/>
<dbReference type="EMBL" id="LUXO01000032">
    <property type="protein sequence ID" value="KZV02521.1"/>
    <property type="molecule type" value="Genomic_DNA"/>
</dbReference>
<keyword evidence="6 16" id="KW-0808">Transferase</keyword>
<dbReference type="PROSITE" id="PS51094">
    <property type="entry name" value="PTS_EIIA_TYPE_2"/>
    <property type="match status" value="1"/>
</dbReference>
<evidence type="ECO:0000313" key="14">
    <source>
        <dbReference type="EMBL" id="KZU95020.1"/>
    </source>
</evidence>
<dbReference type="GO" id="GO:0016301">
    <property type="term" value="F:kinase activity"/>
    <property type="evidence" value="ECO:0007669"/>
    <property type="project" value="UniProtKB-KW"/>
</dbReference>
<organism evidence="16 21">
    <name type="scientific">Lactiplantibacillus plantarum</name>
    <name type="common">Lactobacillus plantarum</name>
    <dbReference type="NCBI Taxonomy" id="1590"/>
    <lineage>
        <taxon>Bacteria</taxon>
        <taxon>Bacillati</taxon>
        <taxon>Bacillota</taxon>
        <taxon>Bacilli</taxon>
        <taxon>Lactobacillales</taxon>
        <taxon>Lactobacillaceae</taxon>
        <taxon>Lactiplantibacillus</taxon>
    </lineage>
</organism>
<dbReference type="PATRIC" id="fig|1590.142.peg.221"/>
<dbReference type="KEGG" id="lpb:SH83_00980"/>
<evidence type="ECO:0000313" key="16">
    <source>
        <dbReference type="EMBL" id="ODO60294.1"/>
    </source>
</evidence>
<dbReference type="PROSITE" id="PS00372">
    <property type="entry name" value="PTS_EIIA_TYPE_2_HIS"/>
    <property type="match status" value="1"/>
</dbReference>